<feature type="transmembrane region" description="Helical" evidence="2">
    <location>
        <begin position="71"/>
        <end position="94"/>
    </location>
</feature>
<keyword evidence="2" id="KW-0812">Transmembrane</keyword>
<evidence type="ECO:0000256" key="1">
    <source>
        <dbReference type="SAM" id="MobiDB-lite"/>
    </source>
</evidence>
<reference evidence="3 4" key="1">
    <citation type="submission" date="2018-04" db="EMBL/GenBank/DDBJ databases">
        <title>The genome of golden apple snail Pomacea canaliculata provides insight into stress tolerance and invasive adaptation.</title>
        <authorList>
            <person name="Liu C."/>
            <person name="Liu B."/>
            <person name="Ren Y."/>
            <person name="Zhang Y."/>
            <person name="Wang H."/>
            <person name="Li S."/>
            <person name="Jiang F."/>
            <person name="Yin L."/>
            <person name="Zhang G."/>
            <person name="Qian W."/>
            <person name="Fan W."/>
        </authorList>
    </citation>
    <scope>NUCLEOTIDE SEQUENCE [LARGE SCALE GENOMIC DNA]</scope>
    <source>
        <strain evidence="3">SZHN2017</strain>
        <tissue evidence="3">Muscle</tissue>
    </source>
</reference>
<feature type="compositionally biased region" description="Polar residues" evidence="1">
    <location>
        <begin position="185"/>
        <end position="215"/>
    </location>
</feature>
<dbReference type="AlphaFoldDB" id="A0A2T7NW93"/>
<evidence type="ECO:0000313" key="3">
    <source>
        <dbReference type="EMBL" id="PVD25424.1"/>
    </source>
</evidence>
<feature type="compositionally biased region" description="Basic and acidic residues" evidence="1">
    <location>
        <begin position="218"/>
        <end position="232"/>
    </location>
</feature>
<feature type="transmembrane region" description="Helical" evidence="2">
    <location>
        <begin position="41"/>
        <end position="65"/>
    </location>
</feature>
<keyword evidence="4" id="KW-1185">Reference proteome</keyword>
<keyword evidence="2" id="KW-1133">Transmembrane helix</keyword>
<feature type="region of interest" description="Disordered" evidence="1">
    <location>
        <begin position="181"/>
        <end position="251"/>
    </location>
</feature>
<keyword evidence="2" id="KW-0472">Membrane</keyword>
<dbReference type="EMBL" id="PZQS01000008">
    <property type="protein sequence ID" value="PVD25424.1"/>
    <property type="molecule type" value="Genomic_DNA"/>
</dbReference>
<name>A0A2T7NW93_POMCA</name>
<evidence type="ECO:0000313" key="4">
    <source>
        <dbReference type="Proteomes" id="UP000245119"/>
    </source>
</evidence>
<sequence length="251" mass="28171">MSAWAYTIYRVYQTSQELAPELPYLDDGWSFLGGRKITRKLLLLTAGVVCMSWAVSWRLVVFLAIKTVIVYLMTLFMNSLLVVWAAVVCEIVIFSYHWRSFIESETNLTESARQRYSPSHLPSCPQVAFPGIELYADYFLILSTVSFTTFKSIAFASERVWFASCHGDQSSCLSAGEGRSKLYTPETQPPRSASISPLTSTDSTAAVSSHCSSNPGVRKWENLNRSTCRSDTDGAPEMLRRSTQGDPTRRR</sequence>
<dbReference type="Proteomes" id="UP000245119">
    <property type="component" value="Linkage Group LG8"/>
</dbReference>
<feature type="compositionally biased region" description="Polar residues" evidence="1">
    <location>
        <begin position="241"/>
        <end position="251"/>
    </location>
</feature>
<gene>
    <name evidence="3" type="ORF">C0Q70_13080</name>
</gene>
<proteinExistence type="predicted"/>
<accession>A0A2T7NW93</accession>
<evidence type="ECO:0000256" key="2">
    <source>
        <dbReference type="SAM" id="Phobius"/>
    </source>
</evidence>
<comment type="caution">
    <text evidence="3">The sequence shown here is derived from an EMBL/GenBank/DDBJ whole genome shotgun (WGS) entry which is preliminary data.</text>
</comment>
<organism evidence="3 4">
    <name type="scientific">Pomacea canaliculata</name>
    <name type="common">Golden apple snail</name>
    <dbReference type="NCBI Taxonomy" id="400727"/>
    <lineage>
        <taxon>Eukaryota</taxon>
        <taxon>Metazoa</taxon>
        <taxon>Spiralia</taxon>
        <taxon>Lophotrochozoa</taxon>
        <taxon>Mollusca</taxon>
        <taxon>Gastropoda</taxon>
        <taxon>Caenogastropoda</taxon>
        <taxon>Architaenioglossa</taxon>
        <taxon>Ampullarioidea</taxon>
        <taxon>Ampullariidae</taxon>
        <taxon>Pomacea</taxon>
    </lineage>
</organism>
<protein>
    <submittedName>
        <fullName evidence="3">Uncharacterized protein</fullName>
    </submittedName>
</protein>